<dbReference type="RefSeq" id="WP_184676825.1">
    <property type="nucleotide sequence ID" value="NZ_JACHGY010000001.1"/>
</dbReference>
<proteinExistence type="predicted"/>
<organism evidence="2 3">
    <name type="scientific">Algisphaera agarilytica</name>
    <dbReference type="NCBI Taxonomy" id="1385975"/>
    <lineage>
        <taxon>Bacteria</taxon>
        <taxon>Pseudomonadati</taxon>
        <taxon>Planctomycetota</taxon>
        <taxon>Phycisphaerae</taxon>
        <taxon>Phycisphaerales</taxon>
        <taxon>Phycisphaeraceae</taxon>
        <taxon>Algisphaera</taxon>
    </lineage>
</organism>
<accession>A0A7X0LJX7</accession>
<evidence type="ECO:0000313" key="3">
    <source>
        <dbReference type="Proteomes" id="UP000541810"/>
    </source>
</evidence>
<keyword evidence="3" id="KW-1185">Reference proteome</keyword>
<dbReference type="Proteomes" id="UP000541810">
    <property type="component" value="Unassembled WGS sequence"/>
</dbReference>
<dbReference type="EMBL" id="JACHGY010000001">
    <property type="protein sequence ID" value="MBB6429239.1"/>
    <property type="molecule type" value="Genomic_DNA"/>
</dbReference>
<feature type="transmembrane region" description="Helical" evidence="1">
    <location>
        <begin position="104"/>
        <end position="123"/>
    </location>
</feature>
<evidence type="ECO:0008006" key="4">
    <source>
        <dbReference type="Google" id="ProtNLM"/>
    </source>
</evidence>
<keyword evidence="1" id="KW-0472">Membrane</keyword>
<keyword evidence="1" id="KW-0812">Transmembrane</keyword>
<comment type="caution">
    <text evidence="2">The sequence shown here is derived from an EMBL/GenBank/DDBJ whole genome shotgun (WGS) entry which is preliminary data.</text>
</comment>
<dbReference type="AlphaFoldDB" id="A0A7X0LJX7"/>
<gene>
    <name evidence="2" type="ORF">HNQ40_001045</name>
</gene>
<keyword evidence="1" id="KW-1133">Transmembrane helix</keyword>
<evidence type="ECO:0000256" key="1">
    <source>
        <dbReference type="SAM" id="Phobius"/>
    </source>
</evidence>
<evidence type="ECO:0000313" key="2">
    <source>
        <dbReference type="EMBL" id="MBB6429239.1"/>
    </source>
</evidence>
<reference evidence="2 3" key="1">
    <citation type="submission" date="2020-08" db="EMBL/GenBank/DDBJ databases">
        <title>Genomic Encyclopedia of Type Strains, Phase IV (KMG-IV): sequencing the most valuable type-strain genomes for metagenomic binning, comparative biology and taxonomic classification.</title>
        <authorList>
            <person name="Goeker M."/>
        </authorList>
    </citation>
    <scope>NUCLEOTIDE SEQUENCE [LARGE SCALE GENOMIC DNA]</scope>
    <source>
        <strain evidence="2 3">DSM 103725</strain>
    </source>
</reference>
<protein>
    <recommendedName>
        <fullName evidence="4">Transmembrane protein</fullName>
    </recommendedName>
</protein>
<name>A0A7X0LJX7_9BACT</name>
<feature type="transmembrane region" description="Helical" evidence="1">
    <location>
        <begin position="163"/>
        <end position="187"/>
    </location>
</feature>
<feature type="transmembrane region" description="Helical" evidence="1">
    <location>
        <begin position="135"/>
        <end position="157"/>
    </location>
</feature>
<sequence>MLRVVIAVVLGGVVLQAWGFASWMVLGMHDATFNDLGDPATEDALAALIEKADLKDSGWYYWPAMPEDWGDAEAMAAYEERHASMPIGHLIVAPAGQEPMPPSMMAIAGVTNLAIALAACLLVAMSKLKGFFKRWVFVVGLGVVTVLATDVMGWNWMRIPTDYAIAMAVDRLIAMALLGAVVAALIYPARPGKHSEPQG</sequence>